<dbReference type="AlphaFoldDB" id="A0A6J4STM6"/>
<proteinExistence type="predicted"/>
<sequence>GCHTLPRVRRDPLAPDRSPRRTHHRLRPLRRGHGPRAAPAGPSQRDHRHTTDGRAPQRAVRHARL</sequence>
<gene>
    <name evidence="2" type="ORF">AVDCRST_MAG85-1996</name>
</gene>
<accession>A0A6J4STM6</accession>
<evidence type="ECO:0000313" key="2">
    <source>
        <dbReference type="EMBL" id="CAA9504987.1"/>
    </source>
</evidence>
<feature type="compositionally biased region" description="Basic and acidic residues" evidence="1">
    <location>
        <begin position="8"/>
        <end position="19"/>
    </location>
</feature>
<protein>
    <submittedName>
        <fullName evidence="2">Uncharacterized protein</fullName>
    </submittedName>
</protein>
<feature type="region of interest" description="Disordered" evidence="1">
    <location>
        <begin position="1"/>
        <end position="65"/>
    </location>
</feature>
<feature type="non-terminal residue" evidence="2">
    <location>
        <position position="1"/>
    </location>
</feature>
<name>A0A6J4STM6_9ACTN</name>
<evidence type="ECO:0000256" key="1">
    <source>
        <dbReference type="SAM" id="MobiDB-lite"/>
    </source>
</evidence>
<feature type="non-terminal residue" evidence="2">
    <location>
        <position position="65"/>
    </location>
</feature>
<feature type="compositionally biased region" description="Basic residues" evidence="1">
    <location>
        <begin position="20"/>
        <end position="34"/>
    </location>
</feature>
<organism evidence="2">
    <name type="scientific">uncultured Solirubrobacteraceae bacterium</name>
    <dbReference type="NCBI Taxonomy" id="1162706"/>
    <lineage>
        <taxon>Bacteria</taxon>
        <taxon>Bacillati</taxon>
        <taxon>Actinomycetota</taxon>
        <taxon>Thermoleophilia</taxon>
        <taxon>Solirubrobacterales</taxon>
        <taxon>Solirubrobacteraceae</taxon>
        <taxon>environmental samples</taxon>
    </lineage>
</organism>
<reference evidence="2" key="1">
    <citation type="submission" date="2020-02" db="EMBL/GenBank/DDBJ databases">
        <authorList>
            <person name="Meier V. D."/>
        </authorList>
    </citation>
    <scope>NUCLEOTIDE SEQUENCE</scope>
    <source>
        <strain evidence="2">AVDCRST_MAG85</strain>
    </source>
</reference>
<dbReference type="EMBL" id="CADCVT010000214">
    <property type="protein sequence ID" value="CAA9504987.1"/>
    <property type="molecule type" value="Genomic_DNA"/>
</dbReference>